<accession>A0ACC2H4L1</accession>
<protein>
    <submittedName>
        <fullName evidence="1">Uncharacterized protein</fullName>
    </submittedName>
</protein>
<dbReference type="Proteomes" id="UP001157502">
    <property type="component" value="Chromosome 6"/>
</dbReference>
<name>A0ACC2H4L1_DALPE</name>
<organism evidence="1 2">
    <name type="scientific">Dallia pectoralis</name>
    <name type="common">Alaska blackfish</name>
    <dbReference type="NCBI Taxonomy" id="75939"/>
    <lineage>
        <taxon>Eukaryota</taxon>
        <taxon>Metazoa</taxon>
        <taxon>Chordata</taxon>
        <taxon>Craniata</taxon>
        <taxon>Vertebrata</taxon>
        <taxon>Euteleostomi</taxon>
        <taxon>Actinopterygii</taxon>
        <taxon>Neopterygii</taxon>
        <taxon>Teleostei</taxon>
        <taxon>Protacanthopterygii</taxon>
        <taxon>Esociformes</taxon>
        <taxon>Umbridae</taxon>
        <taxon>Dallia</taxon>
    </lineage>
</organism>
<proteinExistence type="predicted"/>
<sequence length="515" mass="57439">MDAKQQTSVLETKTSLIEHSSHDDSNNDAVVTQKAKQQTSVLETKTSLIEHSSHDDSNNDAVVTQKAKQQTSVLETKTSLIEHSSHDDSNNDAVVTQKAKQQTSVLETKTSLIEHSSHDDSNNDAVVTQKAKQQTSVLETKTSLIEHSSHDDSNNDAVVTQVLAIKGFALVNYPESDETDEEYIKDNPPTPHCDVFRKKTRKENFQVGGVSDFSDPLIESNESILDETDEESSLQSDNEVVPKNILMDGVADFSVPLSESSDDSMDEPITSMSGMASQRPRRNCHRPIQRSLVESDDSSCCNSEDEKHIATLSTVLNLKTTELDQLADFLGHNIEVHRKHYRLPEGTLQLAKISKVLLALEQGRLGEYKGKSLDEIQLDVTETVDMDGCSQEEDDFIPEAQEPEVEDSVTSTQEPTSTQEHTSTQEPTSTLHSQYQRKSAKKRGKETAAKRSWTTDECAAVERHLRKFIVRSQVPGKKECQSCVDAEAQALANRDWKAVKYFVKNRISAIRRKVQ</sequence>
<dbReference type="EMBL" id="CM055733">
    <property type="protein sequence ID" value="KAJ8010929.1"/>
    <property type="molecule type" value="Genomic_DNA"/>
</dbReference>
<gene>
    <name evidence="1" type="ORF">DPEC_G00080260</name>
</gene>
<evidence type="ECO:0000313" key="1">
    <source>
        <dbReference type="EMBL" id="KAJ8010929.1"/>
    </source>
</evidence>
<reference evidence="1" key="1">
    <citation type="submission" date="2021-05" db="EMBL/GenBank/DDBJ databases">
        <authorList>
            <person name="Pan Q."/>
            <person name="Jouanno E."/>
            <person name="Zahm M."/>
            <person name="Klopp C."/>
            <person name="Cabau C."/>
            <person name="Louis A."/>
            <person name="Berthelot C."/>
            <person name="Parey E."/>
            <person name="Roest Crollius H."/>
            <person name="Montfort J."/>
            <person name="Robinson-Rechavi M."/>
            <person name="Bouchez O."/>
            <person name="Lampietro C."/>
            <person name="Lopez Roques C."/>
            <person name="Donnadieu C."/>
            <person name="Postlethwait J."/>
            <person name="Bobe J."/>
            <person name="Dillon D."/>
            <person name="Chandos A."/>
            <person name="von Hippel F."/>
            <person name="Guiguen Y."/>
        </authorList>
    </citation>
    <scope>NUCLEOTIDE SEQUENCE</scope>
    <source>
        <strain evidence="1">YG-Jan2019</strain>
    </source>
</reference>
<evidence type="ECO:0000313" key="2">
    <source>
        <dbReference type="Proteomes" id="UP001157502"/>
    </source>
</evidence>
<keyword evidence="2" id="KW-1185">Reference proteome</keyword>
<comment type="caution">
    <text evidence="1">The sequence shown here is derived from an EMBL/GenBank/DDBJ whole genome shotgun (WGS) entry which is preliminary data.</text>
</comment>